<protein>
    <submittedName>
        <fullName evidence="1">Uncharacterized protein</fullName>
    </submittedName>
</protein>
<sequence length="75" mass="8542">MAVREIQGPTAELDERNLHLFEVLASREVIQTEAGVGREVLRDLGTWIVWQLGSLTYYLELSFKPRPQESGLEQA</sequence>
<reference evidence="1" key="1">
    <citation type="submission" date="2021-09" db="EMBL/GenBank/DDBJ databases">
        <authorList>
            <consortium name="AG Swart"/>
            <person name="Singh M."/>
            <person name="Singh A."/>
            <person name="Seah K."/>
            <person name="Emmerich C."/>
        </authorList>
    </citation>
    <scope>NUCLEOTIDE SEQUENCE</scope>
    <source>
        <strain evidence="1">ATCC30299</strain>
    </source>
</reference>
<name>A0AAU9KAM3_9CILI</name>
<evidence type="ECO:0000313" key="2">
    <source>
        <dbReference type="Proteomes" id="UP001162131"/>
    </source>
</evidence>
<comment type="caution">
    <text evidence="1">The sequence shown here is derived from an EMBL/GenBank/DDBJ whole genome shotgun (WGS) entry which is preliminary data.</text>
</comment>
<proteinExistence type="predicted"/>
<gene>
    <name evidence="1" type="ORF">BSTOLATCC_MIC57231</name>
</gene>
<accession>A0AAU9KAM3</accession>
<organism evidence="1 2">
    <name type="scientific">Blepharisma stoltei</name>
    <dbReference type="NCBI Taxonomy" id="1481888"/>
    <lineage>
        <taxon>Eukaryota</taxon>
        <taxon>Sar</taxon>
        <taxon>Alveolata</taxon>
        <taxon>Ciliophora</taxon>
        <taxon>Postciliodesmatophora</taxon>
        <taxon>Heterotrichea</taxon>
        <taxon>Heterotrichida</taxon>
        <taxon>Blepharismidae</taxon>
        <taxon>Blepharisma</taxon>
    </lineage>
</organism>
<evidence type="ECO:0000313" key="1">
    <source>
        <dbReference type="EMBL" id="CAG9332655.1"/>
    </source>
</evidence>
<keyword evidence="2" id="KW-1185">Reference proteome</keyword>
<dbReference type="Proteomes" id="UP001162131">
    <property type="component" value="Unassembled WGS sequence"/>
</dbReference>
<dbReference type="AlphaFoldDB" id="A0AAU9KAM3"/>
<dbReference type="EMBL" id="CAJZBQ010000055">
    <property type="protein sequence ID" value="CAG9332655.1"/>
    <property type="molecule type" value="Genomic_DNA"/>
</dbReference>